<dbReference type="eggNOG" id="ENOG502STZR">
    <property type="taxonomic scope" value="Eukaryota"/>
</dbReference>
<reference evidence="1 2" key="1">
    <citation type="journal article" date="2012" name="Science">
        <title>The Paleozoic origin of enzymatic lignin decomposition reconstructed from 31 fungal genomes.</title>
        <authorList>
            <person name="Floudas D."/>
            <person name="Binder M."/>
            <person name="Riley R."/>
            <person name="Barry K."/>
            <person name="Blanchette R.A."/>
            <person name="Henrissat B."/>
            <person name="Martinez A.T."/>
            <person name="Otillar R."/>
            <person name="Spatafora J.W."/>
            <person name="Yadav J.S."/>
            <person name="Aerts A."/>
            <person name="Benoit I."/>
            <person name="Boyd A."/>
            <person name="Carlson A."/>
            <person name="Copeland A."/>
            <person name="Coutinho P.M."/>
            <person name="de Vries R.P."/>
            <person name="Ferreira P."/>
            <person name="Findley K."/>
            <person name="Foster B."/>
            <person name="Gaskell J."/>
            <person name="Glotzer D."/>
            <person name="Gorecki P."/>
            <person name="Heitman J."/>
            <person name="Hesse C."/>
            <person name="Hori C."/>
            <person name="Igarashi K."/>
            <person name="Jurgens J.A."/>
            <person name="Kallen N."/>
            <person name="Kersten P."/>
            <person name="Kohler A."/>
            <person name="Kuees U."/>
            <person name="Kumar T.K.A."/>
            <person name="Kuo A."/>
            <person name="LaButti K."/>
            <person name="Larrondo L.F."/>
            <person name="Lindquist E."/>
            <person name="Ling A."/>
            <person name="Lombard V."/>
            <person name="Lucas S."/>
            <person name="Lundell T."/>
            <person name="Martin R."/>
            <person name="McLaughlin D.J."/>
            <person name="Morgenstern I."/>
            <person name="Morin E."/>
            <person name="Murat C."/>
            <person name="Nagy L.G."/>
            <person name="Nolan M."/>
            <person name="Ohm R.A."/>
            <person name="Patyshakuliyeva A."/>
            <person name="Rokas A."/>
            <person name="Ruiz-Duenas F.J."/>
            <person name="Sabat G."/>
            <person name="Salamov A."/>
            <person name="Samejima M."/>
            <person name="Schmutz J."/>
            <person name="Slot J.C."/>
            <person name="St John F."/>
            <person name="Stenlid J."/>
            <person name="Sun H."/>
            <person name="Sun S."/>
            <person name="Syed K."/>
            <person name="Tsang A."/>
            <person name="Wiebenga A."/>
            <person name="Young D."/>
            <person name="Pisabarro A."/>
            <person name="Eastwood D.C."/>
            <person name="Martin F."/>
            <person name="Cullen D."/>
            <person name="Grigoriev I.V."/>
            <person name="Hibbett D.S."/>
        </authorList>
    </citation>
    <scope>NUCLEOTIDE SEQUENCE [LARGE SCALE GENOMIC DNA]</scope>
    <source>
        <strain evidence="1 2">ATCC 11539</strain>
    </source>
</reference>
<dbReference type="InterPro" id="IPR046670">
    <property type="entry name" value="DUF6540"/>
</dbReference>
<name>S7RXK3_GLOTA</name>
<evidence type="ECO:0000313" key="2">
    <source>
        <dbReference type="Proteomes" id="UP000030669"/>
    </source>
</evidence>
<keyword evidence="2" id="KW-1185">Reference proteome</keyword>
<dbReference type="OMA" id="GHAYEYQ"/>
<dbReference type="OrthoDB" id="37659at2759"/>
<evidence type="ECO:0008006" key="3">
    <source>
        <dbReference type="Google" id="ProtNLM"/>
    </source>
</evidence>
<proteinExistence type="predicted"/>
<dbReference type="KEGG" id="gtr:GLOTRDRAFT_35074"/>
<organism evidence="1 2">
    <name type="scientific">Gloeophyllum trabeum (strain ATCC 11539 / FP-39264 / Madison 617)</name>
    <name type="common">Brown rot fungus</name>
    <dbReference type="NCBI Taxonomy" id="670483"/>
    <lineage>
        <taxon>Eukaryota</taxon>
        <taxon>Fungi</taxon>
        <taxon>Dikarya</taxon>
        <taxon>Basidiomycota</taxon>
        <taxon>Agaricomycotina</taxon>
        <taxon>Agaricomycetes</taxon>
        <taxon>Gloeophyllales</taxon>
        <taxon>Gloeophyllaceae</taxon>
        <taxon>Gloeophyllum</taxon>
    </lineage>
</organism>
<dbReference type="Pfam" id="PF20174">
    <property type="entry name" value="DUF6540"/>
    <property type="match status" value="1"/>
</dbReference>
<dbReference type="HOGENOM" id="CLU_116351_2_0_1"/>
<accession>S7RXK3</accession>
<sequence>MPAVYIAHYGHPLLKGAKHWAILVSSGPKDFIAYQITGSTHTYEVKPPEESRPETSNTYMGMVEVGRIEENQRQAFERIALANPVTRGSVSWNCQNWVIEVLSAAKAAGLGIAAYSLQELQGRLAEATK</sequence>
<dbReference type="EMBL" id="KB469297">
    <property type="protein sequence ID" value="EPQ59655.1"/>
    <property type="molecule type" value="Genomic_DNA"/>
</dbReference>
<dbReference type="Proteomes" id="UP000030669">
    <property type="component" value="Unassembled WGS sequence"/>
</dbReference>
<gene>
    <name evidence="1" type="ORF">GLOTRDRAFT_35074</name>
</gene>
<protein>
    <recommendedName>
        <fullName evidence="3">PPPDE domain-containing protein</fullName>
    </recommendedName>
</protein>
<evidence type="ECO:0000313" key="1">
    <source>
        <dbReference type="EMBL" id="EPQ59655.1"/>
    </source>
</evidence>
<dbReference type="RefSeq" id="XP_007861802.1">
    <property type="nucleotide sequence ID" value="XM_007863611.1"/>
</dbReference>
<dbReference type="GeneID" id="19305598"/>
<dbReference type="AlphaFoldDB" id="S7RXK3"/>